<accession>A0A0G0AGN4</accession>
<gene>
    <name evidence="2" type="ORF">THAR02_03783</name>
</gene>
<evidence type="ECO:0000313" key="3">
    <source>
        <dbReference type="Proteomes" id="UP000034112"/>
    </source>
</evidence>
<evidence type="ECO:0000256" key="1">
    <source>
        <dbReference type="SAM" id="SignalP"/>
    </source>
</evidence>
<dbReference type="Proteomes" id="UP000034112">
    <property type="component" value="Unassembled WGS sequence"/>
</dbReference>
<dbReference type="AlphaFoldDB" id="A0A0G0AGN4"/>
<dbReference type="OrthoDB" id="4892440at2759"/>
<reference evidence="3" key="1">
    <citation type="journal article" date="2015" name="Genome Announc.">
        <title>Draft whole-genome sequence of the biocontrol agent Trichoderma harzianum T6776.</title>
        <authorList>
            <person name="Baroncelli R."/>
            <person name="Piaggeschi G."/>
            <person name="Fiorini L."/>
            <person name="Bertolini E."/>
            <person name="Zapparata A."/>
            <person name="Pe M.E."/>
            <person name="Sarrocco S."/>
            <person name="Vannacci G."/>
        </authorList>
    </citation>
    <scope>NUCLEOTIDE SEQUENCE [LARGE SCALE GENOMIC DNA]</scope>
    <source>
        <strain evidence="3">T6776</strain>
    </source>
</reference>
<keyword evidence="1" id="KW-0732">Signal</keyword>
<feature type="signal peptide" evidence="1">
    <location>
        <begin position="1"/>
        <end position="17"/>
    </location>
</feature>
<dbReference type="EMBL" id="JOKZ01000087">
    <property type="protein sequence ID" value="KKP04124.1"/>
    <property type="molecule type" value="Genomic_DNA"/>
</dbReference>
<name>A0A0G0AGN4_TRIHA</name>
<organism evidence="2 3">
    <name type="scientific">Trichoderma harzianum</name>
    <name type="common">Hypocrea lixii</name>
    <dbReference type="NCBI Taxonomy" id="5544"/>
    <lineage>
        <taxon>Eukaryota</taxon>
        <taxon>Fungi</taxon>
        <taxon>Dikarya</taxon>
        <taxon>Ascomycota</taxon>
        <taxon>Pezizomycotina</taxon>
        <taxon>Sordariomycetes</taxon>
        <taxon>Hypocreomycetidae</taxon>
        <taxon>Hypocreales</taxon>
        <taxon>Hypocreaceae</taxon>
        <taxon>Trichoderma</taxon>
    </lineage>
</organism>
<evidence type="ECO:0000313" key="2">
    <source>
        <dbReference type="EMBL" id="KKP04124.1"/>
    </source>
</evidence>
<dbReference type="OMA" id="RCAFLEP"/>
<protein>
    <submittedName>
        <fullName evidence="2">Uncharacterized protein</fullName>
    </submittedName>
</protein>
<proteinExistence type="predicted"/>
<sequence>MHFSAFIAAALTGLAAASPAHHFQDKSTAQIAYTYSNGTFTKPINVKINNGTQKLSSGGTVTDVFVAPPFDGRRYVLTSCSFQAPTNKSLGAVSIRKPTTVPVHPPAAVGYVTCTSD</sequence>
<comment type="caution">
    <text evidence="2">The sequence shown here is derived from an EMBL/GenBank/DDBJ whole genome shotgun (WGS) entry which is preliminary data.</text>
</comment>
<feature type="chain" id="PRO_5002531087" evidence="1">
    <location>
        <begin position="18"/>
        <end position="117"/>
    </location>
</feature>